<dbReference type="InterPro" id="IPR009574">
    <property type="entry name" value="DUF1189"/>
</dbReference>
<dbReference type="EMBL" id="MGAV01000021">
    <property type="protein sequence ID" value="OGK53338.1"/>
    <property type="molecule type" value="Genomic_DNA"/>
</dbReference>
<keyword evidence="1" id="KW-0472">Membrane</keyword>
<gene>
    <name evidence="2" type="ORF">A3H78_03480</name>
</gene>
<organism evidence="2 3">
    <name type="scientific">Candidatus Roizmanbacteria bacterium RIFCSPLOWO2_02_FULL_36_11</name>
    <dbReference type="NCBI Taxonomy" id="1802071"/>
    <lineage>
        <taxon>Bacteria</taxon>
        <taxon>Candidatus Roizmaniibacteriota</taxon>
    </lineage>
</organism>
<feature type="transmembrane region" description="Helical" evidence="1">
    <location>
        <begin position="169"/>
        <end position="189"/>
    </location>
</feature>
<sequence>MKNKIKFFINFTRKAIFFDNDFFKSVLNKKLVSLITYLAILIFLLTLVTTTIKVISTTIKYNLTTFPTTLIAGLHQIPSDYTINIVEGRLYTSYDRPLFIYLNHLHLPQSLIVIDEFSTMNADFDHYNSLFLLSQNGIRLRINQNDFFFNYKGLNNIHIDSKVIGSLEYLLKTINFLLPLLLILLIIKLTFIESILILFGRLFYLTIISLILYFIAHEFNKKIIYSHVYKIIIIGTIIPLMFDYILIVFNLTVRLPFWFLIMNSLFGFVAVIEVFFNKKLYPFLK</sequence>
<evidence type="ECO:0000256" key="1">
    <source>
        <dbReference type="SAM" id="Phobius"/>
    </source>
</evidence>
<feature type="transmembrane region" description="Helical" evidence="1">
    <location>
        <begin position="195"/>
        <end position="216"/>
    </location>
</feature>
<keyword evidence="1" id="KW-0812">Transmembrane</keyword>
<evidence type="ECO:0000313" key="2">
    <source>
        <dbReference type="EMBL" id="OGK53338.1"/>
    </source>
</evidence>
<reference evidence="2 3" key="1">
    <citation type="journal article" date="2016" name="Nat. Commun.">
        <title>Thousands of microbial genomes shed light on interconnected biogeochemical processes in an aquifer system.</title>
        <authorList>
            <person name="Anantharaman K."/>
            <person name="Brown C.T."/>
            <person name="Hug L.A."/>
            <person name="Sharon I."/>
            <person name="Castelle C.J."/>
            <person name="Probst A.J."/>
            <person name="Thomas B.C."/>
            <person name="Singh A."/>
            <person name="Wilkins M.J."/>
            <person name="Karaoz U."/>
            <person name="Brodie E.L."/>
            <person name="Williams K.H."/>
            <person name="Hubbard S.S."/>
            <person name="Banfield J.F."/>
        </authorList>
    </citation>
    <scope>NUCLEOTIDE SEQUENCE [LARGE SCALE GENOMIC DNA]</scope>
</reference>
<protein>
    <recommendedName>
        <fullName evidence="4">DUF1189 domain-containing protein</fullName>
    </recommendedName>
</protein>
<keyword evidence="1" id="KW-1133">Transmembrane helix</keyword>
<evidence type="ECO:0000313" key="3">
    <source>
        <dbReference type="Proteomes" id="UP000177418"/>
    </source>
</evidence>
<proteinExistence type="predicted"/>
<name>A0A1F7JCJ5_9BACT</name>
<feature type="transmembrane region" description="Helical" evidence="1">
    <location>
        <begin position="31"/>
        <end position="52"/>
    </location>
</feature>
<dbReference type="Proteomes" id="UP000177418">
    <property type="component" value="Unassembled WGS sequence"/>
</dbReference>
<feature type="transmembrane region" description="Helical" evidence="1">
    <location>
        <begin position="228"/>
        <end position="249"/>
    </location>
</feature>
<evidence type="ECO:0008006" key="4">
    <source>
        <dbReference type="Google" id="ProtNLM"/>
    </source>
</evidence>
<dbReference type="AlphaFoldDB" id="A0A1F7JCJ5"/>
<dbReference type="Pfam" id="PF06691">
    <property type="entry name" value="DUF1189"/>
    <property type="match status" value="1"/>
</dbReference>
<accession>A0A1F7JCJ5</accession>
<feature type="transmembrane region" description="Helical" evidence="1">
    <location>
        <begin position="255"/>
        <end position="276"/>
    </location>
</feature>
<comment type="caution">
    <text evidence="2">The sequence shown here is derived from an EMBL/GenBank/DDBJ whole genome shotgun (WGS) entry which is preliminary data.</text>
</comment>